<feature type="region of interest" description="Disordered" evidence="1">
    <location>
        <begin position="42"/>
        <end position="63"/>
    </location>
</feature>
<organism evidence="2 3">
    <name type="scientific">Mucilaginibacter celer</name>
    <dbReference type="NCBI Taxonomy" id="2305508"/>
    <lineage>
        <taxon>Bacteria</taxon>
        <taxon>Pseudomonadati</taxon>
        <taxon>Bacteroidota</taxon>
        <taxon>Sphingobacteriia</taxon>
        <taxon>Sphingobacteriales</taxon>
        <taxon>Sphingobacteriaceae</taxon>
        <taxon>Mucilaginibacter</taxon>
    </lineage>
</organism>
<dbReference type="RefSeq" id="WP_119407975.1">
    <property type="nucleotide sequence ID" value="NZ_CP032869.1"/>
</dbReference>
<evidence type="ECO:0000256" key="1">
    <source>
        <dbReference type="SAM" id="MobiDB-lite"/>
    </source>
</evidence>
<gene>
    <name evidence="2" type="ORF">HYN43_002625</name>
</gene>
<evidence type="ECO:0000313" key="3">
    <source>
        <dbReference type="Proteomes" id="UP000270046"/>
    </source>
</evidence>
<dbReference type="KEGG" id="muh:HYN43_002625"/>
<name>A0A494VSA9_9SPHI</name>
<proteinExistence type="predicted"/>
<protein>
    <submittedName>
        <fullName evidence="2">Uncharacterized protein</fullName>
    </submittedName>
</protein>
<evidence type="ECO:0000313" key="2">
    <source>
        <dbReference type="EMBL" id="AYL94255.1"/>
    </source>
</evidence>
<dbReference type="PROSITE" id="PS51257">
    <property type="entry name" value="PROKAR_LIPOPROTEIN"/>
    <property type="match status" value="1"/>
</dbReference>
<dbReference type="Proteomes" id="UP000270046">
    <property type="component" value="Chromosome"/>
</dbReference>
<reference evidence="2 3" key="1">
    <citation type="submission" date="2018-10" db="EMBL/GenBank/DDBJ databases">
        <title>Genome sequencing of Mucilaginibacter sp. HYN0043.</title>
        <authorList>
            <person name="Kim M."/>
            <person name="Yi H."/>
        </authorList>
    </citation>
    <scope>NUCLEOTIDE SEQUENCE [LARGE SCALE GENOMIC DNA]</scope>
    <source>
        <strain evidence="2 3">HYN0043</strain>
    </source>
</reference>
<sequence>MNKILALTAIILVLGFTSCDHDNNHSATSNTPKAGELDTTFRSAQTATQQSQAVNPEPVKTPEEQLKDDGWEQQAFRNGIMPDCYNYHPSAGDLDNSLIVHVGSGTDVAIKVMSLNTNTCVRYVFINSGSTYTIRNLPEDEYYVKIAYGKDWISKTVNDQCLGKFMHQSMYKRGEERLDFNRRTTIDGYIIPSFELSLDVVANEIQNSFTTDGITEEEFNN</sequence>
<dbReference type="EMBL" id="CP032869">
    <property type="protein sequence ID" value="AYL94255.1"/>
    <property type="molecule type" value="Genomic_DNA"/>
</dbReference>
<keyword evidence="3" id="KW-1185">Reference proteome</keyword>
<dbReference type="AlphaFoldDB" id="A0A494VSA9"/>
<feature type="compositionally biased region" description="Low complexity" evidence="1">
    <location>
        <begin position="43"/>
        <end position="53"/>
    </location>
</feature>
<accession>A0A494VSA9</accession>
<dbReference type="OrthoDB" id="9779622at2"/>